<accession>A0ABY7E2X3</accession>
<feature type="chain" id="PRO_5046998271" evidence="1">
    <location>
        <begin position="29"/>
        <end position="54"/>
    </location>
</feature>
<gene>
    <name evidence="2" type="ORF">MAR_019762</name>
</gene>
<evidence type="ECO:0000313" key="2">
    <source>
        <dbReference type="EMBL" id="WAR04393.1"/>
    </source>
</evidence>
<protein>
    <submittedName>
        <fullName evidence="2">Uncharacterized protein</fullName>
    </submittedName>
</protein>
<organism evidence="2 3">
    <name type="scientific">Mya arenaria</name>
    <name type="common">Soft-shell clam</name>
    <dbReference type="NCBI Taxonomy" id="6604"/>
    <lineage>
        <taxon>Eukaryota</taxon>
        <taxon>Metazoa</taxon>
        <taxon>Spiralia</taxon>
        <taxon>Lophotrochozoa</taxon>
        <taxon>Mollusca</taxon>
        <taxon>Bivalvia</taxon>
        <taxon>Autobranchia</taxon>
        <taxon>Heteroconchia</taxon>
        <taxon>Euheterodonta</taxon>
        <taxon>Imparidentia</taxon>
        <taxon>Neoheterodontei</taxon>
        <taxon>Myida</taxon>
        <taxon>Myoidea</taxon>
        <taxon>Myidae</taxon>
        <taxon>Mya</taxon>
    </lineage>
</organism>
<keyword evidence="3" id="KW-1185">Reference proteome</keyword>
<evidence type="ECO:0000256" key="1">
    <source>
        <dbReference type="SAM" id="SignalP"/>
    </source>
</evidence>
<keyword evidence="1" id="KW-0732">Signal</keyword>
<feature type="signal peptide" evidence="1">
    <location>
        <begin position="1"/>
        <end position="28"/>
    </location>
</feature>
<evidence type="ECO:0000313" key="3">
    <source>
        <dbReference type="Proteomes" id="UP001164746"/>
    </source>
</evidence>
<name>A0ABY7E2X3_MYAAR</name>
<proteinExistence type="predicted"/>
<dbReference type="Proteomes" id="UP001164746">
    <property type="component" value="Chromosome 5"/>
</dbReference>
<reference evidence="2" key="1">
    <citation type="submission" date="2022-11" db="EMBL/GenBank/DDBJ databases">
        <title>Centuries of genome instability and evolution in soft-shell clam transmissible cancer (bioRxiv).</title>
        <authorList>
            <person name="Hart S.F.M."/>
            <person name="Yonemitsu M.A."/>
            <person name="Giersch R.M."/>
            <person name="Beal B.F."/>
            <person name="Arriagada G."/>
            <person name="Davis B.W."/>
            <person name="Ostrander E.A."/>
            <person name="Goff S.P."/>
            <person name="Metzger M.J."/>
        </authorList>
    </citation>
    <scope>NUCLEOTIDE SEQUENCE</scope>
    <source>
        <strain evidence="2">MELC-2E11</strain>
        <tissue evidence="2">Siphon/mantle</tissue>
    </source>
</reference>
<sequence length="54" mass="6252">MQSFISYLSKSFNLILVVMLNTYQKVDSDEKVRIGQTIDRIIFADNAVPFNHQC</sequence>
<dbReference type="EMBL" id="CP111016">
    <property type="protein sequence ID" value="WAR04393.1"/>
    <property type="molecule type" value="Genomic_DNA"/>
</dbReference>